<dbReference type="PROSITE" id="PS50977">
    <property type="entry name" value="HTH_TETR_2"/>
    <property type="match status" value="1"/>
</dbReference>
<protein>
    <submittedName>
        <fullName evidence="6">TetR/AcrR family transcriptional regulator</fullName>
    </submittedName>
</protein>
<dbReference type="GO" id="GO:0003700">
    <property type="term" value="F:DNA-binding transcription factor activity"/>
    <property type="evidence" value="ECO:0007669"/>
    <property type="project" value="TreeGrafter"/>
</dbReference>
<dbReference type="InterPro" id="IPR001647">
    <property type="entry name" value="HTH_TetR"/>
</dbReference>
<dbReference type="PANTHER" id="PTHR30055:SF234">
    <property type="entry name" value="HTH-TYPE TRANSCRIPTIONAL REGULATOR BETI"/>
    <property type="match status" value="1"/>
</dbReference>
<dbReference type="Gene3D" id="1.10.357.10">
    <property type="entry name" value="Tetracycline Repressor, domain 2"/>
    <property type="match status" value="1"/>
</dbReference>
<feature type="DNA-binding region" description="H-T-H motif" evidence="4">
    <location>
        <begin position="135"/>
        <end position="154"/>
    </location>
</feature>
<accession>A0A849CDG9</accession>
<keyword evidence="7" id="KW-1185">Reference proteome</keyword>
<dbReference type="EMBL" id="JABELX010000013">
    <property type="protein sequence ID" value="NNH74207.1"/>
    <property type="molecule type" value="Genomic_DNA"/>
</dbReference>
<evidence type="ECO:0000256" key="1">
    <source>
        <dbReference type="ARBA" id="ARBA00023015"/>
    </source>
</evidence>
<dbReference type="InterPro" id="IPR009057">
    <property type="entry name" value="Homeodomain-like_sf"/>
</dbReference>
<sequence>MVVVRACRRRAVCCSAQGEWGFGFDVSQFLRVADEVDTGDVGVVDAEGHDAIEFAVQAHGECGVAIGGGEFRGEGGADFLGAGDEVADYLLGAAIGTMTSDDPIRRGGREAQRRRTRKAILDATVQLSASGATPSIDEIAAAADVSRRTIYTYFPALDQLLIDATARALHEPPVEAALADPALADDPAGRVDALIRTLLAYSPQSLPLGRRMIRLTVDTPTSDTREPGNPIRGHRRVEWLEQACEPLRKTLSEAAFQRLISALTIVVGWEAQIALRDVRGLGPQAEEEAITWAARVLVEAAIEEHEASADVG</sequence>
<reference evidence="6 7" key="1">
    <citation type="submission" date="2020-05" db="EMBL/GenBank/DDBJ databases">
        <title>MicrobeNet Type strains.</title>
        <authorList>
            <person name="Nicholson A.C."/>
        </authorList>
    </citation>
    <scope>NUCLEOTIDE SEQUENCE [LARGE SCALE GENOMIC DNA]</scope>
    <source>
        <strain evidence="6 7">JCM 3224</strain>
    </source>
</reference>
<dbReference type="InterPro" id="IPR050109">
    <property type="entry name" value="HTH-type_TetR-like_transc_reg"/>
</dbReference>
<evidence type="ECO:0000256" key="3">
    <source>
        <dbReference type="ARBA" id="ARBA00023163"/>
    </source>
</evidence>
<evidence type="ECO:0000256" key="4">
    <source>
        <dbReference type="PROSITE-ProRule" id="PRU00335"/>
    </source>
</evidence>
<keyword evidence="1" id="KW-0805">Transcription regulation</keyword>
<dbReference type="GO" id="GO:0000976">
    <property type="term" value="F:transcription cis-regulatory region binding"/>
    <property type="evidence" value="ECO:0007669"/>
    <property type="project" value="TreeGrafter"/>
</dbReference>
<keyword evidence="2 4" id="KW-0238">DNA-binding</keyword>
<evidence type="ECO:0000256" key="2">
    <source>
        <dbReference type="ARBA" id="ARBA00023125"/>
    </source>
</evidence>
<dbReference type="PANTHER" id="PTHR30055">
    <property type="entry name" value="HTH-TYPE TRANSCRIPTIONAL REGULATOR RUTR"/>
    <property type="match status" value="1"/>
</dbReference>
<dbReference type="Proteomes" id="UP000586827">
    <property type="component" value="Unassembled WGS sequence"/>
</dbReference>
<evidence type="ECO:0000259" key="5">
    <source>
        <dbReference type="PROSITE" id="PS50977"/>
    </source>
</evidence>
<name>A0A849CDG9_9NOCA</name>
<comment type="caution">
    <text evidence="6">The sequence shown here is derived from an EMBL/GenBank/DDBJ whole genome shotgun (WGS) entry which is preliminary data.</text>
</comment>
<organism evidence="6 7">
    <name type="scientific">Nocardia uniformis</name>
    <dbReference type="NCBI Taxonomy" id="53432"/>
    <lineage>
        <taxon>Bacteria</taxon>
        <taxon>Bacillati</taxon>
        <taxon>Actinomycetota</taxon>
        <taxon>Actinomycetes</taxon>
        <taxon>Mycobacteriales</taxon>
        <taxon>Nocardiaceae</taxon>
        <taxon>Nocardia</taxon>
    </lineage>
</organism>
<evidence type="ECO:0000313" key="6">
    <source>
        <dbReference type="EMBL" id="NNH74207.1"/>
    </source>
</evidence>
<evidence type="ECO:0000313" key="7">
    <source>
        <dbReference type="Proteomes" id="UP000586827"/>
    </source>
</evidence>
<keyword evidence="3" id="KW-0804">Transcription</keyword>
<feature type="domain" description="HTH tetR-type" evidence="5">
    <location>
        <begin position="114"/>
        <end position="172"/>
    </location>
</feature>
<dbReference type="SUPFAM" id="SSF46689">
    <property type="entry name" value="Homeodomain-like"/>
    <property type="match status" value="1"/>
</dbReference>
<proteinExistence type="predicted"/>
<dbReference type="Pfam" id="PF00440">
    <property type="entry name" value="TetR_N"/>
    <property type="match status" value="1"/>
</dbReference>
<gene>
    <name evidence="6" type="ORF">HLB23_30890</name>
</gene>
<dbReference type="AlphaFoldDB" id="A0A849CDG9"/>